<keyword evidence="2 6" id="KW-0240">DNA-directed RNA polymerase</keyword>
<dbReference type="InterPro" id="IPR029757">
    <property type="entry name" value="RpoE"/>
</dbReference>
<protein>
    <recommendedName>
        <fullName evidence="6">Probable DNA-directed RNA polymerase subunit delta</fullName>
    </recommendedName>
    <alternativeName>
        <fullName evidence="6">RNAP delta factor</fullName>
    </alternativeName>
</protein>
<evidence type="ECO:0000256" key="2">
    <source>
        <dbReference type="ARBA" id="ARBA00022478"/>
    </source>
</evidence>
<keyword evidence="4 6" id="KW-0548">Nucleotidyltransferase</keyword>
<name>A0ABS4IFW7_9BACI</name>
<feature type="compositionally biased region" description="Acidic residues" evidence="7">
    <location>
        <begin position="117"/>
        <end position="140"/>
    </location>
</feature>
<dbReference type="PROSITE" id="PS51913">
    <property type="entry name" value="HTH_HARE"/>
    <property type="match status" value="1"/>
</dbReference>
<comment type="caution">
    <text evidence="9">The sequence shown here is derived from an EMBL/GenBank/DDBJ whole genome shotgun (WGS) entry which is preliminary data.</text>
</comment>
<sequence length="170" mass="19722">MSLKEYTKAQIKEMAMIELATSELLDVKKALSYNEIFDRVAELKEFSAEEKKENIAQFYTDLNVDGRFITIGQNMWGLKRWYPVEQMDEEVTAAPKKKKKAKVTKTKKTKTKKEKEEEAEQDVDLIDEAVTDMVDEEEMDQALKEADPVDPEEEEAITEEVKVDDDMDEK</sequence>
<dbReference type="RefSeq" id="WP_209463007.1">
    <property type="nucleotide sequence ID" value="NZ_CP110224.1"/>
</dbReference>
<dbReference type="GO" id="GO:0000428">
    <property type="term" value="C:DNA-directed RNA polymerase complex"/>
    <property type="evidence" value="ECO:0007669"/>
    <property type="project" value="UniProtKB-KW"/>
</dbReference>
<evidence type="ECO:0000313" key="10">
    <source>
        <dbReference type="Proteomes" id="UP001519345"/>
    </source>
</evidence>
<dbReference type="InterPro" id="IPR007759">
    <property type="entry name" value="Asxl_HARE-HTH"/>
</dbReference>
<evidence type="ECO:0000256" key="4">
    <source>
        <dbReference type="ARBA" id="ARBA00022695"/>
    </source>
</evidence>
<keyword evidence="5 6" id="KW-0804">Transcription</keyword>
<feature type="compositionally biased region" description="Acidic residues" evidence="7">
    <location>
        <begin position="148"/>
        <end position="170"/>
    </location>
</feature>
<dbReference type="HAMAP" id="MF_00357">
    <property type="entry name" value="RNApol_bact_RpoE"/>
    <property type="match status" value="1"/>
</dbReference>
<evidence type="ECO:0000256" key="3">
    <source>
        <dbReference type="ARBA" id="ARBA00022679"/>
    </source>
</evidence>
<evidence type="ECO:0000256" key="7">
    <source>
        <dbReference type="SAM" id="MobiDB-lite"/>
    </source>
</evidence>
<comment type="subunit">
    <text evidence="6">RNAP is composed of a core of 2 alpha, a beta and a beta' subunits. The core is associated with a delta subunit and one of several sigma factors.</text>
</comment>
<organism evidence="9 10">
    <name type="scientific">Virgibacillus natechei</name>
    <dbReference type="NCBI Taxonomy" id="1216297"/>
    <lineage>
        <taxon>Bacteria</taxon>
        <taxon>Bacillati</taxon>
        <taxon>Bacillota</taxon>
        <taxon>Bacilli</taxon>
        <taxon>Bacillales</taxon>
        <taxon>Bacillaceae</taxon>
        <taxon>Virgibacillus</taxon>
    </lineage>
</organism>
<dbReference type="EMBL" id="JAGGKX010000008">
    <property type="protein sequence ID" value="MBP1969839.1"/>
    <property type="molecule type" value="Genomic_DNA"/>
</dbReference>
<feature type="region of interest" description="Disordered" evidence="7">
    <location>
        <begin position="90"/>
        <end position="170"/>
    </location>
</feature>
<feature type="domain" description="HTH HARE-type" evidence="8">
    <location>
        <begin position="14"/>
        <end position="81"/>
    </location>
</feature>
<feature type="compositionally biased region" description="Basic residues" evidence="7">
    <location>
        <begin position="95"/>
        <end position="112"/>
    </location>
</feature>
<keyword evidence="10" id="KW-1185">Reference proteome</keyword>
<evidence type="ECO:0000256" key="6">
    <source>
        <dbReference type="HAMAP-Rule" id="MF_00357"/>
    </source>
</evidence>
<dbReference type="Pfam" id="PF05066">
    <property type="entry name" value="HARE-HTH"/>
    <property type="match status" value="1"/>
</dbReference>
<keyword evidence="3 6" id="KW-0808">Transferase</keyword>
<gene>
    <name evidence="6" type="primary">rpoE</name>
    <name evidence="9" type="ORF">J2Z83_001947</name>
</gene>
<reference evidence="9 10" key="1">
    <citation type="submission" date="2021-03" db="EMBL/GenBank/DDBJ databases">
        <title>Genomic Encyclopedia of Type Strains, Phase IV (KMG-IV): sequencing the most valuable type-strain genomes for metagenomic binning, comparative biology and taxonomic classification.</title>
        <authorList>
            <person name="Goeker M."/>
        </authorList>
    </citation>
    <scope>NUCLEOTIDE SEQUENCE [LARGE SCALE GENOMIC DNA]</scope>
    <source>
        <strain evidence="9 10">DSM 25609</strain>
    </source>
</reference>
<dbReference type="NCBIfam" id="TIGR04567">
    <property type="entry name" value="RNAP_delt_lowGC"/>
    <property type="match status" value="1"/>
</dbReference>
<dbReference type="Gene3D" id="1.10.10.1250">
    <property type="entry name" value="RNA polymerase, subunit delta, N-terminal domain"/>
    <property type="match status" value="1"/>
</dbReference>
<dbReference type="InterPro" id="IPR038087">
    <property type="entry name" value="RNAP_delta_N_dom_sf"/>
</dbReference>
<comment type="similarity">
    <text evidence="1 6">Belongs to the RpoE family.</text>
</comment>
<proteinExistence type="inferred from homology"/>
<evidence type="ECO:0000256" key="1">
    <source>
        <dbReference type="ARBA" id="ARBA00009828"/>
    </source>
</evidence>
<evidence type="ECO:0000313" key="9">
    <source>
        <dbReference type="EMBL" id="MBP1969839.1"/>
    </source>
</evidence>
<evidence type="ECO:0000259" key="8">
    <source>
        <dbReference type="PROSITE" id="PS51913"/>
    </source>
</evidence>
<comment type="function">
    <text evidence="6">Participates in both the initiation and recycling phases of transcription. In the presence of the delta subunit, RNAP displays an increased specificity of transcription, a decreased affinity for nucleic acids, and an increased efficiency of RNA synthesis because of enhanced recycling.</text>
</comment>
<accession>A0ABS4IFW7</accession>
<evidence type="ECO:0000256" key="5">
    <source>
        <dbReference type="ARBA" id="ARBA00023163"/>
    </source>
</evidence>
<dbReference type="Proteomes" id="UP001519345">
    <property type="component" value="Unassembled WGS sequence"/>
</dbReference>